<evidence type="ECO:0000259" key="2">
    <source>
        <dbReference type="Pfam" id="PF13649"/>
    </source>
</evidence>
<dbReference type="Pfam" id="PF13649">
    <property type="entry name" value="Methyltransf_25"/>
    <property type="match status" value="1"/>
</dbReference>
<feature type="domain" description="Methyltransferase" evidence="2">
    <location>
        <begin position="48"/>
        <end position="143"/>
    </location>
</feature>
<dbReference type="RefSeq" id="WP_022118996.1">
    <property type="nucleotide sequence ID" value="NZ_JAAWUU010000002.1"/>
</dbReference>
<name>A0ABX2GTF4_9FIRM</name>
<dbReference type="InterPro" id="IPR041698">
    <property type="entry name" value="Methyltransf_25"/>
</dbReference>
<dbReference type="Gene3D" id="3.40.50.150">
    <property type="entry name" value="Vaccinia Virus protein VP39"/>
    <property type="match status" value="1"/>
</dbReference>
<dbReference type="GO" id="GO:0008168">
    <property type="term" value="F:methyltransferase activity"/>
    <property type="evidence" value="ECO:0007669"/>
    <property type="project" value="UniProtKB-KW"/>
</dbReference>
<dbReference type="GO" id="GO:0032259">
    <property type="term" value="P:methylation"/>
    <property type="evidence" value="ECO:0007669"/>
    <property type="project" value="UniProtKB-KW"/>
</dbReference>
<keyword evidence="4" id="KW-1185">Reference proteome</keyword>
<accession>A0ABX2GTF4</accession>
<evidence type="ECO:0000256" key="1">
    <source>
        <dbReference type="ARBA" id="ARBA00022679"/>
    </source>
</evidence>
<keyword evidence="3" id="KW-0489">Methyltransferase</keyword>
<keyword evidence="1" id="KW-0808">Transferase</keyword>
<organism evidence="3 4">
    <name type="scientific">Faecalicatena fissicatena</name>
    <dbReference type="NCBI Taxonomy" id="290055"/>
    <lineage>
        <taxon>Bacteria</taxon>
        <taxon>Bacillati</taxon>
        <taxon>Bacillota</taxon>
        <taxon>Clostridia</taxon>
        <taxon>Lachnospirales</taxon>
        <taxon>Lachnospiraceae</taxon>
        <taxon>Faecalicatena</taxon>
    </lineage>
</organism>
<sequence length="263" mass="30580">MDERNEDYDIYGSFACVYDKFMDNVPYKEWGKYLKSLLEEQGISDGLVLELGCGTGSLTEILADAGYDMIGVDLSADMLDIAMEKREQSGNNILYLLQDMREFELYGTVRAVVSICDSMNYLPCEEDFLQTLKLVNNYLDPEGVFIFDLNTPYKYRELIGDATIAENREDASFIWENTWYEKEQVNEYDLTIFARTNGEYYQKFFETHYQKAYELETVKELIQKSGMEFVAAYDAFTREPVRADSERIYIIAREKGKKGTKQI</sequence>
<protein>
    <submittedName>
        <fullName evidence="3">Methyltransferase domain-containing protein</fullName>
    </submittedName>
</protein>
<comment type="caution">
    <text evidence="3">The sequence shown here is derived from an EMBL/GenBank/DDBJ whole genome shotgun (WGS) entry which is preliminary data.</text>
</comment>
<dbReference type="InterPro" id="IPR029063">
    <property type="entry name" value="SAM-dependent_MTases_sf"/>
</dbReference>
<dbReference type="EMBL" id="JAAWUZ010000002">
    <property type="protein sequence ID" value="NSG28840.1"/>
    <property type="molecule type" value="Genomic_DNA"/>
</dbReference>
<dbReference type="Gene3D" id="2.20.25.110">
    <property type="entry name" value="S-adenosyl-L-methionine-dependent methyltransferases"/>
    <property type="match status" value="1"/>
</dbReference>
<evidence type="ECO:0000313" key="3">
    <source>
        <dbReference type="EMBL" id="NSG28840.1"/>
    </source>
</evidence>
<proteinExistence type="predicted"/>
<reference evidence="3 4" key="1">
    <citation type="journal article" date="2020" name="Cell Host Microbe">
        <title>Functional and Genomic Variation between Human-Derived Isolates of Lachnospiraceae Reveals Inter- and Intra-Species Diversity.</title>
        <authorList>
            <person name="Sorbara M.T."/>
            <person name="Littmann E.R."/>
            <person name="Fontana E."/>
            <person name="Moody T.U."/>
            <person name="Kohout C.E."/>
            <person name="Gjonbalaj M."/>
            <person name="Eaton V."/>
            <person name="Seok R."/>
            <person name="Leiner I.M."/>
            <person name="Pamer E.G."/>
        </authorList>
    </citation>
    <scope>NUCLEOTIDE SEQUENCE [LARGE SCALE GENOMIC DNA]</scope>
    <source>
        <strain evidence="3 4">MSK.14.16</strain>
    </source>
</reference>
<dbReference type="CDD" id="cd02440">
    <property type="entry name" value="AdoMet_MTases"/>
    <property type="match status" value="1"/>
</dbReference>
<dbReference type="Proteomes" id="UP000821846">
    <property type="component" value="Unassembled WGS sequence"/>
</dbReference>
<dbReference type="SUPFAM" id="SSF53335">
    <property type="entry name" value="S-adenosyl-L-methionine-dependent methyltransferases"/>
    <property type="match status" value="1"/>
</dbReference>
<gene>
    <name evidence="3" type="ORF">HFM93_00855</name>
</gene>
<evidence type="ECO:0000313" key="4">
    <source>
        <dbReference type="Proteomes" id="UP000821846"/>
    </source>
</evidence>
<dbReference type="PANTHER" id="PTHR43861">
    <property type="entry name" value="TRANS-ACONITATE 2-METHYLTRANSFERASE-RELATED"/>
    <property type="match status" value="1"/>
</dbReference>